<dbReference type="EMBL" id="FMCW01000003">
    <property type="protein sequence ID" value="SCE70499.1"/>
    <property type="molecule type" value="Genomic_DNA"/>
</dbReference>
<name>A0A1C4UFN9_9ACTN</name>
<evidence type="ECO:0000313" key="2">
    <source>
        <dbReference type="Proteomes" id="UP000199375"/>
    </source>
</evidence>
<accession>A0A1C4UFN9</accession>
<organism evidence="1 2">
    <name type="scientific">Micromonospora haikouensis</name>
    <dbReference type="NCBI Taxonomy" id="686309"/>
    <lineage>
        <taxon>Bacteria</taxon>
        <taxon>Bacillati</taxon>
        <taxon>Actinomycetota</taxon>
        <taxon>Actinomycetes</taxon>
        <taxon>Micromonosporales</taxon>
        <taxon>Micromonosporaceae</taxon>
        <taxon>Micromonospora</taxon>
    </lineage>
</organism>
<sequence length="152" mass="15975">MRRVLLAGVALLCLTSCGLDSEQQARDEATTSVRERALNARQADMKLLTDPPFAALSTEKRLSGLAAAAGGDRYGMVFGQRVTQGGRLEVDVAYDATGNGGGYVAAVVHARLCVRLSGVVGADPQVEIADTPCAASFDRQLNPPDLIVTLED</sequence>
<dbReference type="Proteomes" id="UP000199375">
    <property type="component" value="Unassembled WGS sequence"/>
</dbReference>
<proteinExistence type="predicted"/>
<protein>
    <submittedName>
        <fullName evidence="1">Uncharacterized protein</fullName>
    </submittedName>
</protein>
<dbReference type="AlphaFoldDB" id="A0A1C4UFN9"/>
<evidence type="ECO:0000313" key="1">
    <source>
        <dbReference type="EMBL" id="SCE70499.1"/>
    </source>
</evidence>
<reference evidence="1 2" key="1">
    <citation type="submission" date="2016-06" db="EMBL/GenBank/DDBJ databases">
        <authorList>
            <person name="Kjaerup R.B."/>
            <person name="Dalgaard T.S."/>
            <person name="Juul-Madsen H.R."/>
        </authorList>
    </citation>
    <scope>NUCLEOTIDE SEQUENCE [LARGE SCALE GENOMIC DNA]</scope>
    <source>
        <strain evidence="1 2">DSM 45626</strain>
    </source>
</reference>
<gene>
    <name evidence="1" type="ORF">GA0070558_103160</name>
</gene>